<dbReference type="GeneID" id="102706083"/>
<gene>
    <name evidence="2" type="primary">LOC102706083</name>
</gene>
<dbReference type="Gramene" id="OB03G31310.1">
    <property type="protein sequence ID" value="OB03G31310.1"/>
    <property type="gene ID" value="OB03G31310"/>
</dbReference>
<dbReference type="Proteomes" id="UP000006038">
    <property type="component" value="Chromosome 3"/>
</dbReference>
<dbReference type="OrthoDB" id="684590at2759"/>
<dbReference type="PANTHER" id="PTHR37258:SF1">
    <property type="entry name" value="FANTOM PROTEIN"/>
    <property type="match status" value="1"/>
</dbReference>
<dbReference type="RefSeq" id="XP_006650226.1">
    <property type="nucleotide sequence ID" value="XM_006650163.3"/>
</dbReference>
<protein>
    <submittedName>
        <fullName evidence="2">Uncharacterized protein</fullName>
    </submittedName>
</protein>
<dbReference type="STRING" id="4533.J3LQ05"/>
<dbReference type="EnsemblPlants" id="OB03G31310.1">
    <property type="protein sequence ID" value="OB03G31310.1"/>
    <property type="gene ID" value="OB03G31310"/>
</dbReference>
<keyword evidence="3" id="KW-1185">Reference proteome</keyword>
<sequence length="279" mass="30555">MAKDRKRSYSKNTDVIIIDTSTDGWKAVELLPSVIDDKETLGICKPVDPTKVKRKAGLVSAIRRDMENKEMEKEVISSVSYITSIGRCRDGLKTSSGKGVGHHMASKHADVTVIDTSTDGWKAVKLLHAIDNKKTLGICKPVDPTKVKRKAGPVSAIRRDMENKEKKEKEVISSVPYITNIGRCKDGFKIFSGKGVGRHMASKHADIIIDTSTDGWKTVKLPLHAIDDKTTSGICKPAVDPTKGNIYASSRDGMQELDAPIQSLKRSRCSKPKPESQSA</sequence>
<dbReference type="KEGG" id="obr:102706083"/>
<organism evidence="2">
    <name type="scientific">Oryza brachyantha</name>
    <name type="common">malo sina</name>
    <dbReference type="NCBI Taxonomy" id="4533"/>
    <lineage>
        <taxon>Eukaryota</taxon>
        <taxon>Viridiplantae</taxon>
        <taxon>Streptophyta</taxon>
        <taxon>Embryophyta</taxon>
        <taxon>Tracheophyta</taxon>
        <taxon>Spermatophyta</taxon>
        <taxon>Magnoliopsida</taxon>
        <taxon>Liliopsida</taxon>
        <taxon>Poales</taxon>
        <taxon>Poaceae</taxon>
        <taxon>BOP clade</taxon>
        <taxon>Oryzoideae</taxon>
        <taxon>Oryzeae</taxon>
        <taxon>Oryzinae</taxon>
        <taxon>Oryza</taxon>
    </lineage>
</organism>
<feature type="region of interest" description="Disordered" evidence="1">
    <location>
        <begin position="241"/>
        <end position="279"/>
    </location>
</feature>
<dbReference type="AlphaFoldDB" id="J3LQ05"/>
<accession>J3LQ05</accession>
<evidence type="ECO:0000313" key="2">
    <source>
        <dbReference type="EnsemblPlants" id="OB03G31310.1"/>
    </source>
</evidence>
<reference evidence="2" key="1">
    <citation type="journal article" date="2013" name="Nat. Commun.">
        <title>Whole-genome sequencing of Oryza brachyantha reveals mechanisms underlying Oryza genome evolution.</title>
        <authorList>
            <person name="Chen J."/>
            <person name="Huang Q."/>
            <person name="Gao D."/>
            <person name="Wang J."/>
            <person name="Lang Y."/>
            <person name="Liu T."/>
            <person name="Li B."/>
            <person name="Bai Z."/>
            <person name="Luis Goicoechea J."/>
            <person name="Liang C."/>
            <person name="Chen C."/>
            <person name="Zhang W."/>
            <person name="Sun S."/>
            <person name="Liao Y."/>
            <person name="Zhang X."/>
            <person name="Yang L."/>
            <person name="Song C."/>
            <person name="Wang M."/>
            <person name="Shi J."/>
            <person name="Liu G."/>
            <person name="Liu J."/>
            <person name="Zhou H."/>
            <person name="Zhou W."/>
            <person name="Yu Q."/>
            <person name="An N."/>
            <person name="Chen Y."/>
            <person name="Cai Q."/>
            <person name="Wang B."/>
            <person name="Liu B."/>
            <person name="Min J."/>
            <person name="Huang Y."/>
            <person name="Wu H."/>
            <person name="Li Z."/>
            <person name="Zhang Y."/>
            <person name="Yin Y."/>
            <person name="Song W."/>
            <person name="Jiang J."/>
            <person name="Jackson S.A."/>
            <person name="Wing R.A."/>
            <person name="Wang J."/>
            <person name="Chen M."/>
        </authorList>
    </citation>
    <scope>NUCLEOTIDE SEQUENCE [LARGE SCALE GENOMIC DNA]</scope>
    <source>
        <strain evidence="2">cv. IRGC 101232</strain>
    </source>
</reference>
<proteinExistence type="predicted"/>
<evidence type="ECO:0000256" key="1">
    <source>
        <dbReference type="SAM" id="MobiDB-lite"/>
    </source>
</evidence>
<dbReference type="PANTHER" id="PTHR37258">
    <property type="entry name" value="FANTOM PROTEIN"/>
    <property type="match status" value="1"/>
</dbReference>
<evidence type="ECO:0000313" key="3">
    <source>
        <dbReference type="Proteomes" id="UP000006038"/>
    </source>
</evidence>
<name>J3LQ05_ORYBR</name>
<dbReference type="HOGENOM" id="CLU_998810_0_0_1"/>
<reference evidence="2" key="2">
    <citation type="submission" date="2013-04" db="UniProtKB">
        <authorList>
            <consortium name="EnsemblPlants"/>
        </authorList>
    </citation>
    <scope>IDENTIFICATION</scope>
</reference>